<organism evidence="1 2">
    <name type="scientific">Epilithonimonas hispanica</name>
    <dbReference type="NCBI Taxonomy" id="358687"/>
    <lineage>
        <taxon>Bacteria</taxon>
        <taxon>Pseudomonadati</taxon>
        <taxon>Bacteroidota</taxon>
        <taxon>Flavobacteriia</taxon>
        <taxon>Flavobacteriales</taxon>
        <taxon>Weeksellaceae</taxon>
        <taxon>Chryseobacterium group</taxon>
        <taxon>Epilithonimonas</taxon>
    </lineage>
</organism>
<comment type="caution">
    <text evidence="1">The sequence shown here is derived from an EMBL/GenBank/DDBJ whole genome shotgun (WGS) entry which is preliminary data.</text>
</comment>
<evidence type="ECO:0000313" key="2">
    <source>
        <dbReference type="Proteomes" id="UP000256326"/>
    </source>
</evidence>
<keyword evidence="2" id="KW-1185">Reference proteome</keyword>
<dbReference type="EMBL" id="QNUG01000023">
    <property type="protein sequence ID" value="REC69891.1"/>
    <property type="molecule type" value="Genomic_DNA"/>
</dbReference>
<accession>A0A3D9CW23</accession>
<dbReference type="AlphaFoldDB" id="A0A3D9CW23"/>
<evidence type="ECO:0000313" key="1">
    <source>
        <dbReference type="EMBL" id="REC69891.1"/>
    </source>
</evidence>
<name>A0A3D9CW23_9FLAO</name>
<reference evidence="1 2" key="1">
    <citation type="journal article" date="2006" name="Int. J. Syst. Evol. Microbiol.">
        <title>Chryseobacterium hispanicum sp. nov., isolated from the drinking water distribution system of Sevilla, Spain.</title>
        <authorList>
            <person name="Gallego V."/>
            <person name="Garcia M.T."/>
            <person name="Ventosa A."/>
        </authorList>
    </citation>
    <scope>NUCLEOTIDE SEQUENCE [LARGE SCALE GENOMIC DNA]</scope>
    <source>
        <strain evidence="1 2">KCTC 22104</strain>
    </source>
</reference>
<protein>
    <submittedName>
        <fullName evidence="1">Uncharacterized protein</fullName>
    </submittedName>
</protein>
<dbReference type="Proteomes" id="UP000256326">
    <property type="component" value="Unassembled WGS sequence"/>
</dbReference>
<proteinExistence type="predicted"/>
<sequence>MVSVAKNMSLKYDNWGIIITYKEFYWSHFKKLYDIGAKNYENVETSHIPPENVFVIDIYTWNIIVQIIKDEKITLLDILKKAKANNSDPQTAKMLFKMHLDDYKSSTLSLKYFENVNPLFEIKNPN</sequence>
<gene>
    <name evidence="1" type="ORF">DRF58_11345</name>
</gene>